<sequence length="113" mass="13132">MKITLLLLLIPVLLLLLIFMKVCKQKCIEGIEFEIKNNVKKSLDKKIKDKKSVSKIVDKYTTELQNCYNVKNVSFDQFIYPESTNNLELKKCVAAECAGERSWWKPDIFGTRN</sequence>
<name>A0A5B8RJU3_9VIRU</name>
<proteinExistence type="predicted"/>
<protein>
    <submittedName>
        <fullName evidence="1">Uncharacterized protein</fullName>
    </submittedName>
</protein>
<reference evidence="1" key="1">
    <citation type="journal article" date="2019" name="Viruses">
        <title>Detection and Characterization of Invertebrate Iridoviruses Found in Reptiles and Prey Insects in Europe over the Past Two Decades.</title>
        <authorList>
            <person name="Papp T."/>
            <person name="Marschang R.E."/>
        </authorList>
    </citation>
    <scope>NUCLEOTIDE SEQUENCE</scope>
    <source>
        <strain evidence="1">Liz-CrIV</strain>
    </source>
</reference>
<organism evidence="1">
    <name type="scientific">Iridovirus Liz-CrIV</name>
    <dbReference type="NCBI Taxonomy" id="2594309"/>
    <lineage>
        <taxon>Viruses</taxon>
        <taxon>Varidnaviria</taxon>
        <taxon>Bamfordvirae</taxon>
        <taxon>Nucleocytoviricota</taxon>
        <taxon>Megaviricetes</taxon>
        <taxon>Pimascovirales</taxon>
        <taxon>Pimascovirales incertae sedis</taxon>
        <taxon>Iridoviridae</taxon>
    </lineage>
</organism>
<dbReference type="EMBL" id="MN081869">
    <property type="protein sequence ID" value="QEA08268.1"/>
    <property type="molecule type" value="Genomic_DNA"/>
</dbReference>
<evidence type="ECO:0000313" key="1">
    <source>
        <dbReference type="EMBL" id="QEA08268.1"/>
    </source>
</evidence>
<accession>A0A5B8RJU3</accession>